<dbReference type="InterPro" id="IPR006674">
    <property type="entry name" value="HD_domain"/>
</dbReference>
<dbReference type="Proteomes" id="UP000254575">
    <property type="component" value="Unassembled WGS sequence"/>
</dbReference>
<feature type="domain" description="HD/PDEase" evidence="2">
    <location>
        <begin position="56"/>
        <end position="258"/>
    </location>
</feature>
<dbReference type="Gene3D" id="1.10.3410.10">
    <property type="entry name" value="putative deoxyguanosinetriphosphate triphosphohydrolase like domain"/>
    <property type="match status" value="1"/>
</dbReference>
<dbReference type="RefSeq" id="WP_115219091.1">
    <property type="nucleotide sequence ID" value="NZ_UHIA01000004.1"/>
</dbReference>
<dbReference type="InterPro" id="IPR027432">
    <property type="entry name" value="dGTP_triphosphohydrolase_C"/>
</dbReference>
<dbReference type="InterPro" id="IPR050135">
    <property type="entry name" value="dGTPase-like"/>
</dbReference>
<protein>
    <submittedName>
        <fullName evidence="3">Deoxyguanosinetriphosphate triphosphohydrolase</fullName>
        <ecNumber evidence="3">3.1.5.1</ecNumber>
    </submittedName>
</protein>
<dbReference type="PANTHER" id="PTHR11373:SF32">
    <property type="entry name" value="DEOXYGUANOSINETRIPHOSPHATE TRIPHOSPHOHYDROLASE"/>
    <property type="match status" value="1"/>
</dbReference>
<dbReference type="SMART" id="SM00471">
    <property type="entry name" value="HDc"/>
    <property type="match status" value="1"/>
</dbReference>
<reference evidence="3 4" key="1">
    <citation type="submission" date="2018-06" db="EMBL/GenBank/DDBJ databases">
        <authorList>
            <consortium name="Pathogen Informatics"/>
            <person name="Doyle S."/>
        </authorList>
    </citation>
    <scope>NUCLEOTIDE SEQUENCE [LARGE SCALE GENOMIC DNA]</scope>
    <source>
        <strain evidence="3 4">NCTC10717</strain>
    </source>
</reference>
<dbReference type="Pfam" id="PF01966">
    <property type="entry name" value="HD"/>
    <property type="match status" value="1"/>
</dbReference>
<keyword evidence="4" id="KW-1185">Reference proteome</keyword>
<dbReference type="EC" id="3.1.5.1" evidence="3"/>
<dbReference type="SUPFAM" id="SSF109604">
    <property type="entry name" value="HD-domain/PDEase-like"/>
    <property type="match status" value="1"/>
</dbReference>
<dbReference type="NCBIfam" id="NF002205">
    <property type="entry name" value="PRK01096.1"/>
    <property type="match status" value="1"/>
</dbReference>
<dbReference type="EMBL" id="UHIA01000004">
    <property type="protein sequence ID" value="SUO98239.1"/>
    <property type="molecule type" value="Genomic_DNA"/>
</dbReference>
<keyword evidence="1 3" id="KW-0378">Hydrolase</keyword>
<dbReference type="NCBIfam" id="TIGR01353">
    <property type="entry name" value="dGTP_triPase"/>
    <property type="match status" value="1"/>
</dbReference>
<accession>A0A380N0C0</accession>
<organism evidence="3 4">
    <name type="scientific">Suttonella indologenes</name>
    <dbReference type="NCBI Taxonomy" id="13276"/>
    <lineage>
        <taxon>Bacteria</taxon>
        <taxon>Pseudomonadati</taxon>
        <taxon>Pseudomonadota</taxon>
        <taxon>Gammaproteobacteria</taxon>
        <taxon>Cardiobacteriales</taxon>
        <taxon>Cardiobacteriaceae</taxon>
        <taxon>Suttonella</taxon>
    </lineage>
</organism>
<evidence type="ECO:0000313" key="3">
    <source>
        <dbReference type="EMBL" id="SUO98239.1"/>
    </source>
</evidence>
<evidence type="ECO:0000313" key="4">
    <source>
        <dbReference type="Proteomes" id="UP000254575"/>
    </source>
</evidence>
<name>A0A380N0C0_9GAMM</name>
<dbReference type="GO" id="GO:0008832">
    <property type="term" value="F:dGTPase activity"/>
    <property type="evidence" value="ECO:0007669"/>
    <property type="project" value="UniProtKB-EC"/>
</dbReference>
<proteinExistence type="predicted"/>
<dbReference type="Gene3D" id="1.10.3210.10">
    <property type="entry name" value="Hypothetical protein af1432"/>
    <property type="match status" value="1"/>
</dbReference>
<dbReference type="OrthoDB" id="9803619at2"/>
<dbReference type="GO" id="GO:0006203">
    <property type="term" value="P:dGTP catabolic process"/>
    <property type="evidence" value="ECO:0007669"/>
    <property type="project" value="TreeGrafter"/>
</dbReference>
<dbReference type="PANTHER" id="PTHR11373">
    <property type="entry name" value="DEOXYNUCLEOSIDE TRIPHOSPHATE TRIPHOSPHOHYDROLASE"/>
    <property type="match status" value="1"/>
</dbReference>
<sequence>MNWTSLFSTLRIGSAAQPEPSVRSDFQRDSDRILFSAAFRRMQDKTQVFPLEKNDYVRTRLTHSLEVSCVGRSLGSSAGTTLLMRYPELQQHITAADVGDIVAAACLAHDLGNPPFGHSGEQAMRDFFVSDNGRDMLQALQLSPAECADLTHIEGNAQGFRICNRLESPDNHGGLRLTASTLAAAAKYPCTAFAVQDQAYYKKNGVYIDDVQDYAAVFAALHLPEIAPHVWQRHPLSYLMEAADDSCYLIADIEDAYQIGQIPFSDAYDLLQRIARPFVDDVRLQKMQSKSDRLAYLRAKAIGCLVHETLEVFWQSEQALLGGNFKGALLDHIRSSTALQALRDYAVDHIYHCRSVLEMQIAGHRVLNGLIEIFCTAILHQHLKRAGKRDAMVIQLLPNRYRRHHQNNYQSLLAVCDYIMGMTDSYAVSLYKKLTGISLPAE</sequence>
<evidence type="ECO:0000256" key="1">
    <source>
        <dbReference type="ARBA" id="ARBA00022801"/>
    </source>
</evidence>
<gene>
    <name evidence="3" type="primary">dgt_2</name>
    <name evidence="3" type="ORF">NCTC10717_01980</name>
</gene>
<evidence type="ECO:0000259" key="2">
    <source>
        <dbReference type="SMART" id="SM00471"/>
    </source>
</evidence>
<dbReference type="InterPro" id="IPR023293">
    <property type="entry name" value="dGTP_triP_hydro_central_sf"/>
</dbReference>
<dbReference type="AlphaFoldDB" id="A0A380N0C0"/>
<dbReference type="InterPro" id="IPR003607">
    <property type="entry name" value="HD/PDEase_dom"/>
</dbReference>
<dbReference type="Gene3D" id="1.10.3550.10">
    <property type="entry name" value="eoxyguanosinetriphosphate triphosphohydrolase domain-like"/>
    <property type="match status" value="1"/>
</dbReference>
<dbReference type="Pfam" id="PF13286">
    <property type="entry name" value="HD_assoc"/>
    <property type="match status" value="1"/>
</dbReference>
<dbReference type="InterPro" id="IPR026875">
    <property type="entry name" value="PHydrolase_assoc_dom"/>
</dbReference>
<dbReference type="InterPro" id="IPR006261">
    <property type="entry name" value="dGTPase"/>
</dbReference>